<dbReference type="PANTHER" id="PTHR10357">
    <property type="entry name" value="ALPHA-AMYLASE FAMILY MEMBER"/>
    <property type="match status" value="1"/>
</dbReference>
<dbReference type="SUPFAM" id="SSF51011">
    <property type="entry name" value="Glycosyl hydrolase domain"/>
    <property type="match status" value="1"/>
</dbReference>
<keyword evidence="6" id="KW-1185">Reference proteome</keyword>
<evidence type="ECO:0000259" key="4">
    <source>
        <dbReference type="SMART" id="SM00642"/>
    </source>
</evidence>
<dbReference type="CDD" id="cd11316">
    <property type="entry name" value="AmyAc_bac2_AmyA"/>
    <property type="match status" value="1"/>
</dbReference>
<evidence type="ECO:0000313" key="6">
    <source>
        <dbReference type="Proteomes" id="UP001291309"/>
    </source>
</evidence>
<accession>A0ABU5H286</accession>
<keyword evidence="3" id="KW-0732">Signal</keyword>
<dbReference type="Proteomes" id="UP001291309">
    <property type="component" value="Unassembled WGS sequence"/>
</dbReference>
<dbReference type="RefSeq" id="WP_321546304.1">
    <property type="nucleotide sequence ID" value="NZ_JAXIVS010000004.1"/>
</dbReference>
<organism evidence="5 6">
    <name type="scientific">Hyalangium rubrum</name>
    <dbReference type="NCBI Taxonomy" id="3103134"/>
    <lineage>
        <taxon>Bacteria</taxon>
        <taxon>Pseudomonadati</taxon>
        <taxon>Myxococcota</taxon>
        <taxon>Myxococcia</taxon>
        <taxon>Myxococcales</taxon>
        <taxon>Cystobacterineae</taxon>
        <taxon>Archangiaceae</taxon>
        <taxon>Hyalangium</taxon>
    </lineage>
</organism>
<feature type="chain" id="PRO_5047376761" evidence="3">
    <location>
        <begin position="18"/>
        <end position="567"/>
    </location>
</feature>
<comment type="caution">
    <text evidence="5">The sequence shown here is derived from an EMBL/GenBank/DDBJ whole genome shotgun (WGS) entry which is preliminary data.</text>
</comment>
<keyword evidence="5" id="KW-0378">Hydrolase</keyword>
<dbReference type="SMART" id="SM00642">
    <property type="entry name" value="Aamy"/>
    <property type="match status" value="1"/>
</dbReference>
<dbReference type="PANTHER" id="PTHR10357:SF179">
    <property type="entry name" value="NEUTRAL AND BASIC AMINO ACID TRANSPORT PROTEIN RBAT"/>
    <property type="match status" value="1"/>
</dbReference>
<feature type="domain" description="Glycosyl hydrolase family 13 catalytic" evidence="4">
    <location>
        <begin position="64"/>
        <end position="474"/>
    </location>
</feature>
<dbReference type="GO" id="GO:0016787">
    <property type="term" value="F:hydrolase activity"/>
    <property type="evidence" value="ECO:0007669"/>
    <property type="project" value="UniProtKB-KW"/>
</dbReference>
<dbReference type="Gene3D" id="3.90.400.10">
    <property type="entry name" value="Oligo-1,6-glucosidase, Domain 2"/>
    <property type="match status" value="1"/>
</dbReference>
<comment type="similarity">
    <text evidence="1">Belongs to the glycosyl hydrolase 13 family.</text>
</comment>
<dbReference type="Pfam" id="PF00128">
    <property type="entry name" value="Alpha-amylase"/>
    <property type="match status" value="1"/>
</dbReference>
<feature type="region of interest" description="Disordered" evidence="2">
    <location>
        <begin position="22"/>
        <end position="45"/>
    </location>
</feature>
<feature type="compositionally biased region" description="Low complexity" evidence="2">
    <location>
        <begin position="22"/>
        <end position="44"/>
    </location>
</feature>
<dbReference type="EMBL" id="JAXIVS010000004">
    <property type="protein sequence ID" value="MDY7227585.1"/>
    <property type="molecule type" value="Genomic_DNA"/>
</dbReference>
<sequence length="567" mass="61527">MPRSRLFPLALALPWLACSPDSPSGGFTPSPNTPGSPSNPQTPTRAEIAPAAGTEWFREAVFYEVFVRSFQDSNGDGKGDLPGLISRLDYLNDGDPNTTQDLGVDVLWLMPVFDSPSYHGYDVVDYERIEPDYGTVADFERLCDEAHRRGMRVILDFVINHSGVDHPWFVESASSPTSAKRDWYQWRQQDPGWKQPWSQFSNTPTWHARSGAYYYGVFWGGMPDLNLQNAQLRAEVKRLASVWLERGADGFRLDAARYLIETGAGSGQADTPETHAFWKEFSAYVRQVKPDAVLVGENWSTTPIIARYYGSTQQVPGGDELPLNFNFPLSEQIIASLNASNAAPIAAKLVEMASAYPAGISDAPFLSNHDTVRVATQLGGNTGRMASAAALLLTLPGAPFLYYGEEVGMANGTTNNDEAKRTPMPWDTTAGGGFSTATPWFGFAPGRTAGANVAAQTNVTSSLLSRYRALIRARKSSEALSRGGLKVFTPTTGVQGALSFVRTLGDERVLVMHNLTDSNVSVGPVAVSGSSSEVLFTDPNVSNLSGTPSGWQANLPPRATGIWRIKP</sequence>
<dbReference type="InterPro" id="IPR006047">
    <property type="entry name" value="GH13_cat_dom"/>
</dbReference>
<name>A0ABU5H286_9BACT</name>
<dbReference type="SUPFAM" id="SSF51445">
    <property type="entry name" value="(Trans)glycosidases"/>
    <property type="match status" value="1"/>
</dbReference>
<evidence type="ECO:0000256" key="2">
    <source>
        <dbReference type="SAM" id="MobiDB-lite"/>
    </source>
</evidence>
<evidence type="ECO:0000256" key="1">
    <source>
        <dbReference type="ARBA" id="ARBA00008061"/>
    </source>
</evidence>
<gene>
    <name evidence="5" type="ORF">SYV04_14325</name>
</gene>
<evidence type="ECO:0000313" key="5">
    <source>
        <dbReference type="EMBL" id="MDY7227585.1"/>
    </source>
</evidence>
<dbReference type="InterPro" id="IPR045857">
    <property type="entry name" value="O16G_dom_2"/>
</dbReference>
<feature type="signal peptide" evidence="3">
    <location>
        <begin position="1"/>
        <end position="17"/>
    </location>
</feature>
<dbReference type="InterPro" id="IPR017853">
    <property type="entry name" value="GH"/>
</dbReference>
<dbReference type="Gene3D" id="3.20.20.80">
    <property type="entry name" value="Glycosidases"/>
    <property type="match status" value="1"/>
</dbReference>
<evidence type="ECO:0000256" key="3">
    <source>
        <dbReference type="SAM" id="SignalP"/>
    </source>
</evidence>
<reference evidence="5 6" key="1">
    <citation type="submission" date="2023-12" db="EMBL/GenBank/DDBJ databases">
        <title>the genome sequence of Hyalangium sp. s54d21.</title>
        <authorList>
            <person name="Zhang X."/>
        </authorList>
    </citation>
    <scope>NUCLEOTIDE SEQUENCE [LARGE SCALE GENOMIC DNA]</scope>
    <source>
        <strain evidence="6">s54d21</strain>
    </source>
</reference>
<protein>
    <submittedName>
        <fullName evidence="5">Alpha-amylase family glycosyl hydrolase</fullName>
    </submittedName>
</protein>
<proteinExistence type="inferred from homology"/>